<comment type="caution">
    <text evidence="2">The sequence shown here is derived from an EMBL/GenBank/DDBJ whole genome shotgun (WGS) entry which is preliminary data.</text>
</comment>
<organism evidence="2 3">
    <name type="scientific">Coniochaeta hoffmannii</name>
    <dbReference type="NCBI Taxonomy" id="91930"/>
    <lineage>
        <taxon>Eukaryota</taxon>
        <taxon>Fungi</taxon>
        <taxon>Dikarya</taxon>
        <taxon>Ascomycota</taxon>
        <taxon>Pezizomycotina</taxon>
        <taxon>Sordariomycetes</taxon>
        <taxon>Sordariomycetidae</taxon>
        <taxon>Coniochaetales</taxon>
        <taxon>Coniochaetaceae</taxon>
        <taxon>Coniochaeta</taxon>
    </lineage>
</organism>
<feature type="region of interest" description="Disordered" evidence="1">
    <location>
        <begin position="506"/>
        <end position="612"/>
    </location>
</feature>
<feature type="region of interest" description="Disordered" evidence="1">
    <location>
        <begin position="779"/>
        <end position="800"/>
    </location>
</feature>
<feature type="region of interest" description="Disordered" evidence="1">
    <location>
        <begin position="646"/>
        <end position="728"/>
    </location>
</feature>
<feature type="compositionally biased region" description="Pro residues" evidence="1">
    <location>
        <begin position="602"/>
        <end position="612"/>
    </location>
</feature>
<gene>
    <name evidence="2" type="ORF">NKR19_g1737</name>
</gene>
<feature type="compositionally biased region" description="Polar residues" evidence="1">
    <location>
        <begin position="555"/>
        <end position="586"/>
    </location>
</feature>
<sequence>MKSKNKHLRPPPRKPWMLDNTSSSSLRNMEIGVPSGHEHPPPPPAAVVAYETKPLPPLPLRRSGISRFSTEVQNAFRTPITGNYCIPQVHRGVREASFAAKLGIDSNLSKKDSKVESGFTLTETLVQDNLSPMPKISVPKAPQNTEAGSAASLALQNTSLMPSANSHGPMPTGSVQKLLQITGAGSAASLALTNTSLTPSGHNSVHKIKQVMGIDVPLHPPQDTRRVTQEISPLTPESDSSSIYSQDRSDLGSDARLGREQASTPETSVTLSSHLGSPKFWRPASVAPSAVPASLHIVKSEDRGHDLATLNEQGSPTTNNYSHANGGFRQDLYHTTVSELAHCASSSSKHSINSSNSVRVKDSNYSYLGINMVQPPQRQLSFSNRSYQSKTRVAPPLTKLDTLNAPKYNAPVKTPYPLPVSKFDFDDDDATPTQRDFESDVSSRTTIRRPSMIDRIVRRASSPLTPTSHFTAELTLTATPRTHASALPSPLHIQAPPLLRHRKVKSQDTLRRNSHTVSSFSTNNTRKANRTTAPMFHNHTNPNGRTPTPPPKTNYLPTSRSASPLYKPTSTTTSPLRHSRSATPMSTPFVPRKTQHYSRQPPSVPPRGPTPQPFYPCPSKPSLTETAVSHLTAWAGRASERLEQARRAAGIRTQAERRRRRLKSNIKIVGSGKLEPPSSVVLPKRNGRQTQTREASAADRKDGGAGGRAGGAKGGGGGGKAGSSGKERVRVGMAFEKYSAGRAAEKVVGPQQRKGAGAAGAPAFVVPARALTKFTREKAAEKARREREGMGSGEEVKVWI</sequence>
<feature type="compositionally biased region" description="Low complexity" evidence="1">
    <location>
        <begin position="522"/>
        <end position="546"/>
    </location>
</feature>
<evidence type="ECO:0000256" key="1">
    <source>
        <dbReference type="SAM" id="MobiDB-lite"/>
    </source>
</evidence>
<evidence type="ECO:0000313" key="3">
    <source>
        <dbReference type="Proteomes" id="UP001174691"/>
    </source>
</evidence>
<accession>A0AA38RZ85</accession>
<feature type="compositionally biased region" description="Gly residues" evidence="1">
    <location>
        <begin position="704"/>
        <end position="722"/>
    </location>
</feature>
<proteinExistence type="predicted"/>
<feature type="compositionally biased region" description="Basic residues" evidence="1">
    <location>
        <begin position="1"/>
        <end position="12"/>
    </location>
</feature>
<dbReference type="EMBL" id="JANBVN010000016">
    <property type="protein sequence ID" value="KAJ9161955.1"/>
    <property type="molecule type" value="Genomic_DNA"/>
</dbReference>
<keyword evidence="3" id="KW-1185">Reference proteome</keyword>
<dbReference type="Proteomes" id="UP001174691">
    <property type="component" value="Unassembled WGS sequence"/>
</dbReference>
<name>A0AA38RZ85_9PEZI</name>
<feature type="region of interest" description="Disordered" evidence="1">
    <location>
        <begin position="1"/>
        <end position="42"/>
    </location>
</feature>
<evidence type="ECO:0000313" key="2">
    <source>
        <dbReference type="EMBL" id="KAJ9161955.1"/>
    </source>
</evidence>
<dbReference type="AlphaFoldDB" id="A0AA38RZ85"/>
<feature type="region of interest" description="Disordered" evidence="1">
    <location>
        <begin position="215"/>
        <end position="251"/>
    </location>
</feature>
<reference evidence="2" key="1">
    <citation type="submission" date="2022-07" db="EMBL/GenBank/DDBJ databases">
        <title>Fungi with potential for degradation of polypropylene.</title>
        <authorList>
            <person name="Gostincar C."/>
        </authorList>
    </citation>
    <scope>NUCLEOTIDE SEQUENCE</scope>
    <source>
        <strain evidence="2">EXF-13287</strain>
    </source>
</reference>
<protein>
    <submittedName>
        <fullName evidence="2">Uncharacterized protein</fullName>
    </submittedName>
</protein>